<evidence type="ECO:0000256" key="1">
    <source>
        <dbReference type="SAM" id="MobiDB-lite"/>
    </source>
</evidence>
<gene>
    <name evidence="2" type="ORF">E1298_26920</name>
</gene>
<organism evidence="2 3">
    <name type="scientific">Actinomadura rubrisoli</name>
    <dbReference type="NCBI Taxonomy" id="2530368"/>
    <lineage>
        <taxon>Bacteria</taxon>
        <taxon>Bacillati</taxon>
        <taxon>Actinomycetota</taxon>
        <taxon>Actinomycetes</taxon>
        <taxon>Streptosporangiales</taxon>
        <taxon>Thermomonosporaceae</taxon>
        <taxon>Actinomadura</taxon>
    </lineage>
</organism>
<sequence>MTGPAMTVNPFALPEDPERETPPLNCRSKHSSSPECYVDVGDAFQNFASFEKRLERLGRLQETGLFVPVGGPSGSGKTSLINRCAARALDLLKEQGISAEPINLTGEGRNTRLTVEQRTGRVGGKLVRELQQRSSVFVKTKYTEPLTEPDTLPDLQAWMSAAHQAMNENSVAVVRTPSTELLDEIAIYWSGVYPRMLVFTESPGEGVDKSFDGTSWEQTDTAEWLYLEGRFIENGEVLTFIKKRLDIPGKGTTFPDLDLDSFDGFFGGGNLATVGAAQSLLYRVYQHGLQEGWRAATMVTAGHLGEFIREAEGSTG</sequence>
<name>A0A4R5B634_9ACTN</name>
<evidence type="ECO:0000313" key="2">
    <source>
        <dbReference type="EMBL" id="TDD79856.1"/>
    </source>
</evidence>
<dbReference type="EMBL" id="SMKU01000164">
    <property type="protein sequence ID" value="TDD79856.1"/>
    <property type="molecule type" value="Genomic_DNA"/>
</dbReference>
<feature type="region of interest" description="Disordered" evidence="1">
    <location>
        <begin position="1"/>
        <end position="31"/>
    </location>
</feature>
<comment type="caution">
    <text evidence="2">The sequence shown here is derived from an EMBL/GenBank/DDBJ whole genome shotgun (WGS) entry which is preliminary data.</text>
</comment>
<accession>A0A4R5B634</accession>
<dbReference type="AlphaFoldDB" id="A0A4R5B634"/>
<dbReference type="Proteomes" id="UP000294513">
    <property type="component" value="Unassembled WGS sequence"/>
</dbReference>
<reference evidence="2 3" key="1">
    <citation type="submission" date="2019-03" db="EMBL/GenBank/DDBJ databases">
        <title>Draft genome sequences of novel Actinobacteria.</title>
        <authorList>
            <person name="Sahin N."/>
            <person name="Ay H."/>
            <person name="Saygin H."/>
        </authorList>
    </citation>
    <scope>NUCLEOTIDE SEQUENCE [LARGE SCALE GENOMIC DNA]</scope>
    <source>
        <strain evidence="2 3">H3C3</strain>
    </source>
</reference>
<evidence type="ECO:0000313" key="3">
    <source>
        <dbReference type="Proteomes" id="UP000294513"/>
    </source>
</evidence>
<protein>
    <submittedName>
        <fullName evidence="2">Uncharacterized protein</fullName>
    </submittedName>
</protein>
<proteinExistence type="predicted"/>
<dbReference type="OrthoDB" id="4176703at2"/>
<dbReference type="RefSeq" id="WP_131898040.1">
    <property type="nucleotide sequence ID" value="NZ_SMKU01000164.1"/>
</dbReference>
<keyword evidence="3" id="KW-1185">Reference proteome</keyword>